<dbReference type="EMBL" id="HACG01040911">
    <property type="protein sequence ID" value="CEK87776.1"/>
    <property type="molecule type" value="Transcribed_RNA"/>
</dbReference>
<protein>
    <submittedName>
        <fullName evidence="1">Uncharacterized protein</fullName>
    </submittedName>
</protein>
<accession>A0A0B7B645</accession>
<organism evidence="1">
    <name type="scientific">Arion vulgaris</name>
    <dbReference type="NCBI Taxonomy" id="1028688"/>
    <lineage>
        <taxon>Eukaryota</taxon>
        <taxon>Metazoa</taxon>
        <taxon>Spiralia</taxon>
        <taxon>Lophotrochozoa</taxon>
        <taxon>Mollusca</taxon>
        <taxon>Gastropoda</taxon>
        <taxon>Heterobranchia</taxon>
        <taxon>Euthyneura</taxon>
        <taxon>Panpulmonata</taxon>
        <taxon>Eupulmonata</taxon>
        <taxon>Stylommatophora</taxon>
        <taxon>Helicina</taxon>
        <taxon>Arionoidea</taxon>
        <taxon>Arionidae</taxon>
        <taxon>Arion</taxon>
    </lineage>
</organism>
<dbReference type="AlphaFoldDB" id="A0A0B7B645"/>
<reference evidence="1" key="1">
    <citation type="submission" date="2014-12" db="EMBL/GenBank/DDBJ databases">
        <title>Insight into the proteome of Arion vulgaris.</title>
        <authorList>
            <person name="Aradska J."/>
            <person name="Bulat T."/>
            <person name="Smidak R."/>
            <person name="Sarate P."/>
            <person name="Gangsoo J."/>
            <person name="Sialana F."/>
            <person name="Bilban M."/>
            <person name="Lubec G."/>
        </authorList>
    </citation>
    <scope>NUCLEOTIDE SEQUENCE</scope>
    <source>
        <tissue evidence="1">Skin</tissue>
    </source>
</reference>
<feature type="non-terminal residue" evidence="1">
    <location>
        <position position="1"/>
    </location>
</feature>
<name>A0A0B7B645_9EUPU</name>
<sequence length="89" mass="9870">SSSMPQTPQFFNATGITLPTRSLPCSGEELAYLHDPESYADRSFAPTPMSERLENRGQTKCSLLVVQVGLTTHSFKKNIMLGKQKQEIP</sequence>
<proteinExistence type="predicted"/>
<gene>
    <name evidence="1" type="primary">ORF161372</name>
</gene>
<feature type="non-terminal residue" evidence="1">
    <location>
        <position position="89"/>
    </location>
</feature>
<evidence type="ECO:0000313" key="1">
    <source>
        <dbReference type="EMBL" id="CEK87776.1"/>
    </source>
</evidence>